<reference evidence="3" key="1">
    <citation type="submission" date="2017-06" db="EMBL/GenBank/DDBJ databases">
        <authorList>
            <person name="Cremers G."/>
        </authorList>
    </citation>
    <scope>NUCLEOTIDE SEQUENCE [LARGE SCALE GENOMIC DNA]</scope>
</reference>
<protein>
    <submittedName>
        <fullName evidence="2">Uncharacterized protein</fullName>
    </submittedName>
</protein>
<proteinExistence type="predicted"/>
<dbReference type="RefSeq" id="WP_143311709.1">
    <property type="nucleotide sequence ID" value="NZ_FZMP01000120.1"/>
</dbReference>
<dbReference type="EMBL" id="FZMP01000120">
    <property type="protein sequence ID" value="SNQ60872.1"/>
    <property type="molecule type" value="Genomic_DNA"/>
</dbReference>
<keyword evidence="1" id="KW-0812">Transmembrane</keyword>
<keyword evidence="3" id="KW-1185">Reference proteome</keyword>
<keyword evidence="1" id="KW-0472">Membrane</keyword>
<gene>
    <name evidence="2" type="ORF">MNV_2060014</name>
</gene>
<evidence type="ECO:0000313" key="2">
    <source>
        <dbReference type="EMBL" id="SNQ60872.1"/>
    </source>
</evidence>
<evidence type="ECO:0000256" key="1">
    <source>
        <dbReference type="SAM" id="Phobius"/>
    </source>
</evidence>
<sequence>MTKSTNPLDIIFGFLILISGLMLFGYIIYKNITYRKKRKFYHPKKLQQFQLVKHQPATRQMSSLSSPSSQSINIQSNIKKGELFEDYILTLFNNYYTIVPRTESFPDFIIKYNPNRETFAIECKWKQELFNESYNINDREFLNYKEYQKQKKIPFFMILGLDGTPSNPNYIFIIPLERLKYPDIKNHYLNKFKRPNTNKPFWYDPIRKQLT</sequence>
<dbReference type="OrthoDB" id="105769at2157"/>
<organism evidence="2 3">
    <name type="scientific">Candidatus Methanoperedens nitratireducens</name>
    <dbReference type="NCBI Taxonomy" id="1392998"/>
    <lineage>
        <taxon>Archaea</taxon>
        <taxon>Methanobacteriati</taxon>
        <taxon>Methanobacteriota</taxon>
        <taxon>Stenosarchaea group</taxon>
        <taxon>Methanomicrobia</taxon>
        <taxon>Methanosarcinales</taxon>
        <taxon>ANME-2 cluster</taxon>
        <taxon>Candidatus Methanoperedentaceae</taxon>
        <taxon>Candidatus Methanoperedens</taxon>
    </lineage>
</organism>
<dbReference type="AlphaFoldDB" id="A0A284VNP2"/>
<name>A0A284VNP2_9EURY</name>
<feature type="transmembrane region" description="Helical" evidence="1">
    <location>
        <begin position="12"/>
        <end position="29"/>
    </location>
</feature>
<dbReference type="Proteomes" id="UP000218615">
    <property type="component" value="Unassembled WGS sequence"/>
</dbReference>
<keyword evidence="1" id="KW-1133">Transmembrane helix</keyword>
<evidence type="ECO:0000313" key="3">
    <source>
        <dbReference type="Proteomes" id="UP000218615"/>
    </source>
</evidence>
<accession>A0A284VNP2</accession>